<dbReference type="EMBL" id="LR134363">
    <property type="protein sequence ID" value="VEG73499.1"/>
    <property type="molecule type" value="Genomic_DNA"/>
</dbReference>
<evidence type="ECO:0000256" key="1">
    <source>
        <dbReference type="ARBA" id="ARBA00005417"/>
    </source>
</evidence>
<evidence type="ECO:0000313" key="9">
    <source>
        <dbReference type="EMBL" id="VEG73499.1"/>
    </source>
</evidence>
<feature type="compositionally biased region" description="Low complexity" evidence="7">
    <location>
        <begin position="402"/>
        <end position="419"/>
    </location>
</feature>
<proteinExistence type="inferred from homology"/>
<dbReference type="InterPro" id="IPR051921">
    <property type="entry name" value="ABC_osmolyte_uptake_ATP-bind"/>
</dbReference>
<name>A0A3S4SIP3_9ACTO</name>
<dbReference type="InterPro" id="IPR017871">
    <property type="entry name" value="ABC_transporter-like_CS"/>
</dbReference>
<evidence type="ECO:0000256" key="5">
    <source>
        <dbReference type="ARBA" id="ARBA00022970"/>
    </source>
</evidence>
<keyword evidence="10" id="KW-1185">Reference proteome</keyword>
<dbReference type="KEGG" id="asla:NCTC11923_00104"/>
<evidence type="ECO:0000259" key="8">
    <source>
        <dbReference type="PROSITE" id="PS50893"/>
    </source>
</evidence>
<dbReference type="Gene3D" id="3.40.50.300">
    <property type="entry name" value="P-loop containing nucleotide triphosphate hydrolases"/>
    <property type="match status" value="1"/>
</dbReference>
<evidence type="ECO:0000256" key="3">
    <source>
        <dbReference type="ARBA" id="ARBA00022741"/>
    </source>
</evidence>
<dbReference type="Proteomes" id="UP000276899">
    <property type="component" value="Chromosome"/>
</dbReference>
<dbReference type="Pfam" id="PF00005">
    <property type="entry name" value="ABC_tran"/>
    <property type="match status" value="1"/>
</dbReference>
<dbReference type="Pfam" id="PF00571">
    <property type="entry name" value="CBS"/>
    <property type="match status" value="1"/>
</dbReference>
<sequence>MSALRADHVFKVFGRSARQAVAELQKGRSREEVSRLGTAAVIDASLEVRKGETFVVMGLSGSGKSTLLRMLNGLLPLTSGHVSIDGQDLTTMSDKEVRAMRREKISMVFQHFALLPHRSVLENAAYPLEIQGVEKTTRHEKAAKALELTGLAGWENSMPSALSGGMQQRVGLARALTADTDILLMDEAFSALDPLIRRDMQEQLVDLQATLGKTIVFITHDLNEAMYLGDRIAVMRDGRIDQIGTAEEILSAPANDYVARFVSDVDRSRVLTADSLVENPPVVVRPGDGPKVALRQINDAKVEGAYVVTSGSRELLGSVYAEELADSLQHGTAPRTISESLVHPDTTAVHPTTTLSDMFSASAEARLPLAVTDEQDRFIGIVRRVAILQALAGSPDEDGPSEADAPGATAQAADGAADPAETHPDDSSDHTSDPGHGTAETSTSTDPQEEAR</sequence>
<protein>
    <submittedName>
        <fullName evidence="9">Glycine betaine/L-proline transport ATP-binding protein ProV</fullName>
    </submittedName>
</protein>
<dbReference type="Gene3D" id="3.10.580.10">
    <property type="entry name" value="CBS-domain"/>
    <property type="match status" value="1"/>
</dbReference>
<dbReference type="GO" id="GO:0005524">
    <property type="term" value="F:ATP binding"/>
    <property type="evidence" value="ECO:0007669"/>
    <property type="project" value="UniProtKB-KW"/>
</dbReference>
<dbReference type="InterPro" id="IPR000644">
    <property type="entry name" value="CBS_dom"/>
</dbReference>
<dbReference type="SUPFAM" id="SSF54631">
    <property type="entry name" value="CBS-domain pair"/>
    <property type="match status" value="1"/>
</dbReference>
<gene>
    <name evidence="9" type="primary">proV_1</name>
    <name evidence="9" type="ORF">NCTC11923_00104</name>
</gene>
<dbReference type="STRING" id="1278298.GCA_000428685_01133"/>
<dbReference type="InterPro" id="IPR003593">
    <property type="entry name" value="AAA+_ATPase"/>
</dbReference>
<dbReference type="GO" id="GO:0016020">
    <property type="term" value="C:membrane"/>
    <property type="evidence" value="ECO:0007669"/>
    <property type="project" value="InterPro"/>
</dbReference>
<dbReference type="NCBIfam" id="TIGR01186">
    <property type="entry name" value="proV"/>
    <property type="match status" value="1"/>
</dbReference>
<keyword evidence="4 9" id="KW-0067">ATP-binding</keyword>
<comment type="similarity">
    <text evidence="1">Belongs to the ABC transporter superfamily.</text>
</comment>
<dbReference type="AlphaFoldDB" id="A0A3S4SIP3"/>
<dbReference type="GO" id="GO:0006970">
    <property type="term" value="P:response to osmotic stress"/>
    <property type="evidence" value="ECO:0007669"/>
    <property type="project" value="UniProtKB-ARBA"/>
</dbReference>
<evidence type="ECO:0000256" key="7">
    <source>
        <dbReference type="SAM" id="MobiDB-lite"/>
    </source>
</evidence>
<dbReference type="PANTHER" id="PTHR43869">
    <property type="entry name" value="GLYCINE BETAINE/PROLINE BETAINE TRANSPORT SYSTEM ATP-BINDING PROTEIN PROV"/>
    <property type="match status" value="1"/>
</dbReference>
<feature type="domain" description="ABC transporter" evidence="8">
    <location>
        <begin position="4"/>
        <end position="262"/>
    </location>
</feature>
<dbReference type="PROSITE" id="PS50893">
    <property type="entry name" value="ABC_TRANSPORTER_2"/>
    <property type="match status" value="1"/>
</dbReference>
<feature type="compositionally biased region" description="Basic and acidic residues" evidence="7">
    <location>
        <begin position="420"/>
        <end position="433"/>
    </location>
</feature>
<keyword evidence="3" id="KW-0547">Nucleotide-binding</keyword>
<evidence type="ECO:0000313" key="10">
    <source>
        <dbReference type="Proteomes" id="UP000276899"/>
    </source>
</evidence>
<keyword evidence="2" id="KW-0813">Transport</keyword>
<keyword evidence="6" id="KW-0129">CBS domain</keyword>
<evidence type="ECO:0000256" key="6">
    <source>
        <dbReference type="ARBA" id="ARBA00023122"/>
    </source>
</evidence>
<dbReference type="RefSeq" id="WP_084501097.1">
    <property type="nucleotide sequence ID" value="NZ_CBCRWE010000062.1"/>
</dbReference>
<keyword evidence="5" id="KW-0029">Amino-acid transport</keyword>
<dbReference type="SMART" id="SM00382">
    <property type="entry name" value="AAA"/>
    <property type="match status" value="1"/>
</dbReference>
<dbReference type="GO" id="GO:0006865">
    <property type="term" value="P:amino acid transport"/>
    <property type="evidence" value="ECO:0007669"/>
    <property type="project" value="UniProtKB-KW"/>
</dbReference>
<dbReference type="InterPro" id="IPR027417">
    <property type="entry name" value="P-loop_NTPase"/>
</dbReference>
<accession>A0A3S4SIP3</accession>
<evidence type="ECO:0000256" key="2">
    <source>
        <dbReference type="ARBA" id="ARBA00022448"/>
    </source>
</evidence>
<dbReference type="InterPro" id="IPR046342">
    <property type="entry name" value="CBS_dom_sf"/>
</dbReference>
<organism evidence="9 10">
    <name type="scientific">Actinomyces slackii</name>
    <dbReference type="NCBI Taxonomy" id="52774"/>
    <lineage>
        <taxon>Bacteria</taxon>
        <taxon>Bacillati</taxon>
        <taxon>Actinomycetota</taxon>
        <taxon>Actinomycetes</taxon>
        <taxon>Actinomycetales</taxon>
        <taxon>Actinomycetaceae</taxon>
        <taxon>Actinomyces</taxon>
    </lineage>
</organism>
<dbReference type="FunFam" id="3.40.50.300:FF:000201">
    <property type="entry name" value="Glycine betaine/L-proline ABC transporter ATP-binding protein"/>
    <property type="match status" value="1"/>
</dbReference>
<dbReference type="InterPro" id="IPR005892">
    <property type="entry name" value="Gly-betaine_transp_ATP-bd"/>
</dbReference>
<feature type="region of interest" description="Disordered" evidence="7">
    <location>
        <begin position="393"/>
        <end position="452"/>
    </location>
</feature>
<dbReference type="GO" id="GO:0031460">
    <property type="term" value="P:glycine betaine transport"/>
    <property type="evidence" value="ECO:0007669"/>
    <property type="project" value="InterPro"/>
</dbReference>
<evidence type="ECO:0000256" key="4">
    <source>
        <dbReference type="ARBA" id="ARBA00022840"/>
    </source>
</evidence>
<dbReference type="GO" id="GO:0016887">
    <property type="term" value="F:ATP hydrolysis activity"/>
    <property type="evidence" value="ECO:0007669"/>
    <property type="project" value="InterPro"/>
</dbReference>
<dbReference type="SMART" id="SM00116">
    <property type="entry name" value="CBS"/>
    <property type="match status" value="2"/>
</dbReference>
<dbReference type="PROSITE" id="PS00211">
    <property type="entry name" value="ABC_TRANSPORTER_1"/>
    <property type="match status" value="1"/>
</dbReference>
<dbReference type="PANTHER" id="PTHR43869:SF1">
    <property type="entry name" value="GLYCINE BETAINE_PROLINE BETAINE TRANSPORT SYSTEM ATP-BINDING PROTEIN PROV"/>
    <property type="match status" value="1"/>
</dbReference>
<dbReference type="InterPro" id="IPR003439">
    <property type="entry name" value="ABC_transporter-like_ATP-bd"/>
</dbReference>
<dbReference type="SUPFAM" id="SSF52540">
    <property type="entry name" value="P-loop containing nucleoside triphosphate hydrolases"/>
    <property type="match status" value="1"/>
</dbReference>
<dbReference type="CDD" id="cd03294">
    <property type="entry name" value="ABC_Pro_Gly_Betaine"/>
    <property type="match status" value="1"/>
</dbReference>
<reference evidence="9 10" key="1">
    <citation type="submission" date="2018-12" db="EMBL/GenBank/DDBJ databases">
        <authorList>
            <consortium name="Pathogen Informatics"/>
        </authorList>
    </citation>
    <scope>NUCLEOTIDE SEQUENCE [LARGE SCALE GENOMIC DNA]</scope>
    <source>
        <strain evidence="9 10">NCTC11923</strain>
    </source>
</reference>